<dbReference type="STRING" id="61424.A0A2T9Z3Q0"/>
<evidence type="ECO:0000313" key="8">
    <source>
        <dbReference type="EMBL" id="PVU99217.1"/>
    </source>
</evidence>
<dbReference type="Pfam" id="PF12348">
    <property type="entry name" value="CLASP_N"/>
    <property type="match status" value="1"/>
</dbReference>
<sequence>MENNTKKIEEIVRSLSQGGGIDKKISEIEQLNLILASGETIPVRTFEKIAIVITETLNTSQTRVCFASMNTAESLILQLYNFSNIHTYKSILNFILKALIDRLGDVKLEIRSHAIYLIGKIWEAFNYKSMQQSAEIMNSSFNEQSPLKNKGTLIMDFEKEMANKAFGHKTLRVREMAIQWVYNTNLDYPDFDPGLYIKYIVNQIFDVNDTVRTAAKITLQRLYSEKPEIQQTIADELSQRKGLRPNIITEITVDRRTSGPTRSASNIGSPYREGLSTRVRTPSRTQGKFDSQNVRSSFHVQQQTFSRIKPINPRSDSHLGFIQADIRKLSITPEPTPNRIDRNFQTPRQGAQIKRHPSRSSNLGQDSGHTRQTEFVSRPAQDVPYGILPIIVDSPRAIERELAQWSIQFEGKETEENWNNREKAISHFRRIIWGNAPIDYHLELCRELKKHSMGLLKALNSLRTSLSALTIKLFEEIIVRLWSRSGLMFEFVFENLLKLCSTTKKLINQAALVSLKVIVSVVPINENAIKSILANMESKNVSLRLSGISVSISIVEGRSFEVSGLMDKIASMLAKIVAKGITDSNPEIRAESKTLYKKILLLDSTLSERILSLLEPKNRSTLFKLQKSPLSSPISPKNSSNADNPRMSSTRFKQKMGKENSPGSLGEIYDINSQYANTQNYRHKPRDSYTYTHSSESLSMKSVGTSVDSERSAIVNITPQNNTSRQNIPEMFTSQQKKSQTKGKSDTHANNERGLNLDTELGVWTPKYSFTARKSLNNSGVSNTQSAMIYPAHYLQNEKDTNESLVLQNPSVGYSQSRTIVNEETLYKDSDLNQKYSNDTISNSDQNFLLSQIVLGKKHSDIEQISPISKREIGSGYISTEFGTNEYISSNIYSAFGIYDNFREYSSAIIKYMKAQEIIDGLTKNVTDKKGKIRYYKAQDTLFSSAENIKTLSRLIKDSECSWLWGLSPLPWVNSVSLGEESSTGSEKEEICFLEPDTTLFGRYSLAIVSILRQPLAMKSENSAHFPALDLSRLLIRRKSSVVGSLDNICGLFWELLRLRAFDDSGVSGLAEASLNQILSSVESKLILELFVDILKRCPLPDFSRKKDIEGESGEDEVDIKYGTLRAEKETDKSEDPLLALHSSRVLGYAIEMFSTFISNADPNVVEANLHLFMGQLVKGVVHPRVGVQIIDGLTKNVTDKKGKIRYYKAQDTLFSSAENIKTLSRLIKDSECSWLWGLSPLPWVNSVSLGEETSTGSEKEEICFLEPDTTLFGRYSLAIVSILRQPLAMKSENSAHFPALDLSRLLIRRKSSVVGSLDNICGLFWELLRLRAFDDSGVSGLAEASLNQILSSVESKLILELFVDILKRCPLPDFSRKKDIEGESGEDEVDIKYGTLRAEKETDKSEDPLLALHSSRVLGYAIEMFSTFISNADPNVVEANLHLFMGQLVKGVVHPRVGVRKASVFGIISIKEKLDLSDELMADVLSNKSLGQLSIEEMDVKTKEAGYDVNLDDKYKNKLSFGLKVMLSYLLLLDHSYRNLITIMNNEL</sequence>
<evidence type="ECO:0000313" key="9">
    <source>
        <dbReference type="Proteomes" id="UP000245699"/>
    </source>
</evidence>
<evidence type="ECO:0000256" key="3">
    <source>
        <dbReference type="ARBA" id="ARBA00022618"/>
    </source>
</evidence>
<dbReference type="SUPFAM" id="SSF48371">
    <property type="entry name" value="ARM repeat"/>
    <property type="match status" value="1"/>
</dbReference>
<gene>
    <name evidence="8" type="ORF">BB559_000884</name>
</gene>
<proteinExistence type="inferred from homology"/>
<dbReference type="PANTHER" id="PTHR21567:SF9">
    <property type="entry name" value="CLIP-ASSOCIATING PROTEIN"/>
    <property type="match status" value="1"/>
</dbReference>
<feature type="region of interest" description="Disordered" evidence="6">
    <location>
        <begin position="733"/>
        <end position="754"/>
    </location>
</feature>
<accession>A0A2T9Z3Q0</accession>
<evidence type="ECO:0000256" key="1">
    <source>
        <dbReference type="ARBA" id="ARBA00004186"/>
    </source>
</evidence>
<feature type="compositionally biased region" description="Polar residues" evidence="6">
    <location>
        <begin position="258"/>
        <end position="268"/>
    </location>
</feature>
<dbReference type="GO" id="GO:1990023">
    <property type="term" value="C:mitotic spindle midzone"/>
    <property type="evidence" value="ECO:0007669"/>
    <property type="project" value="TreeGrafter"/>
</dbReference>
<feature type="region of interest" description="Disordered" evidence="6">
    <location>
        <begin position="256"/>
        <end position="297"/>
    </location>
</feature>
<feature type="region of interest" description="Disordered" evidence="6">
    <location>
        <begin position="332"/>
        <end position="374"/>
    </location>
</feature>
<evidence type="ECO:0000256" key="2">
    <source>
        <dbReference type="ARBA" id="ARBA00009549"/>
    </source>
</evidence>
<evidence type="ECO:0000256" key="4">
    <source>
        <dbReference type="ARBA" id="ARBA00022701"/>
    </source>
</evidence>
<dbReference type="GO" id="GO:0051301">
    <property type="term" value="P:cell division"/>
    <property type="evidence" value="ECO:0007669"/>
    <property type="project" value="UniProtKB-KW"/>
</dbReference>
<dbReference type="OrthoDB" id="46159at2759"/>
<feature type="compositionally biased region" description="Polar residues" evidence="6">
    <location>
        <begin position="278"/>
        <end position="297"/>
    </location>
</feature>
<keyword evidence="4" id="KW-0493">Microtubule</keyword>
<dbReference type="PANTHER" id="PTHR21567">
    <property type="entry name" value="CLASP"/>
    <property type="match status" value="1"/>
</dbReference>
<dbReference type="GO" id="GO:0005876">
    <property type="term" value="C:spindle microtubule"/>
    <property type="evidence" value="ECO:0007669"/>
    <property type="project" value="TreeGrafter"/>
</dbReference>
<dbReference type="InterPro" id="IPR011989">
    <property type="entry name" value="ARM-like"/>
</dbReference>
<evidence type="ECO:0000256" key="5">
    <source>
        <dbReference type="ARBA" id="ARBA00022776"/>
    </source>
</evidence>
<feature type="compositionally biased region" description="Polar residues" evidence="6">
    <location>
        <begin position="671"/>
        <end position="680"/>
    </location>
</feature>
<dbReference type="GO" id="GO:0008017">
    <property type="term" value="F:microtubule binding"/>
    <property type="evidence" value="ECO:0007669"/>
    <property type="project" value="TreeGrafter"/>
</dbReference>
<reference evidence="8 9" key="1">
    <citation type="journal article" date="2018" name="MBio">
        <title>Comparative Genomics Reveals the Core Gene Toolbox for the Fungus-Insect Symbiosis.</title>
        <authorList>
            <person name="Wang Y."/>
            <person name="Stata M."/>
            <person name="Wang W."/>
            <person name="Stajich J.E."/>
            <person name="White M.M."/>
            <person name="Moncalvo J.M."/>
        </authorList>
    </citation>
    <scope>NUCLEOTIDE SEQUENCE [LARGE SCALE GENOMIC DNA]</scope>
    <source>
        <strain evidence="8 9">AUS-77-4</strain>
    </source>
</reference>
<evidence type="ECO:0000256" key="6">
    <source>
        <dbReference type="SAM" id="MobiDB-lite"/>
    </source>
</evidence>
<feature type="domain" description="CLASP N-terminal" evidence="7">
    <location>
        <begin position="399"/>
        <end position="622"/>
    </location>
</feature>
<feature type="compositionally biased region" description="Polar residues" evidence="6">
    <location>
        <begin position="625"/>
        <end position="651"/>
    </location>
</feature>
<dbReference type="GO" id="GO:0005881">
    <property type="term" value="C:cytoplasmic microtubule"/>
    <property type="evidence" value="ECO:0007669"/>
    <property type="project" value="TreeGrafter"/>
</dbReference>
<comment type="subcellular location">
    <subcellularLocation>
        <location evidence="1">Cytoplasm</location>
        <location evidence="1">Cytoskeleton</location>
        <location evidence="1">Spindle</location>
    </subcellularLocation>
</comment>
<keyword evidence="5" id="KW-0131">Cell cycle</keyword>
<dbReference type="GO" id="GO:0090307">
    <property type="term" value="P:mitotic spindle assembly"/>
    <property type="evidence" value="ECO:0007669"/>
    <property type="project" value="TreeGrafter"/>
</dbReference>
<comment type="similarity">
    <text evidence="2">Belongs to the CLASP family.</text>
</comment>
<keyword evidence="3" id="KW-0132">Cell division</keyword>
<name>A0A2T9Z3Q0_9FUNG</name>
<keyword evidence="9" id="KW-1185">Reference proteome</keyword>
<dbReference type="EMBL" id="MBFT01000048">
    <property type="protein sequence ID" value="PVU99217.1"/>
    <property type="molecule type" value="Genomic_DNA"/>
</dbReference>
<protein>
    <recommendedName>
        <fullName evidence="7">CLASP N-terminal domain-containing protein</fullName>
    </recommendedName>
</protein>
<dbReference type="InterPro" id="IPR016024">
    <property type="entry name" value="ARM-type_fold"/>
</dbReference>
<dbReference type="Proteomes" id="UP000245699">
    <property type="component" value="Unassembled WGS sequence"/>
</dbReference>
<evidence type="ECO:0000259" key="7">
    <source>
        <dbReference type="Pfam" id="PF12348"/>
    </source>
</evidence>
<organism evidence="8 9">
    <name type="scientific">Furculomyces boomerangus</name>
    <dbReference type="NCBI Taxonomy" id="61424"/>
    <lineage>
        <taxon>Eukaryota</taxon>
        <taxon>Fungi</taxon>
        <taxon>Fungi incertae sedis</taxon>
        <taxon>Zoopagomycota</taxon>
        <taxon>Kickxellomycotina</taxon>
        <taxon>Harpellomycetes</taxon>
        <taxon>Harpellales</taxon>
        <taxon>Harpellaceae</taxon>
        <taxon>Furculomyces</taxon>
    </lineage>
</organism>
<dbReference type="Gene3D" id="1.25.10.10">
    <property type="entry name" value="Leucine-rich Repeat Variant"/>
    <property type="match status" value="2"/>
</dbReference>
<dbReference type="GO" id="GO:0005815">
    <property type="term" value="C:microtubule organizing center"/>
    <property type="evidence" value="ECO:0007669"/>
    <property type="project" value="TreeGrafter"/>
</dbReference>
<feature type="region of interest" description="Disordered" evidence="6">
    <location>
        <begin position="625"/>
        <end position="707"/>
    </location>
</feature>
<feature type="compositionally biased region" description="Polar residues" evidence="6">
    <location>
        <begin position="689"/>
        <end position="707"/>
    </location>
</feature>
<comment type="caution">
    <text evidence="8">The sequence shown here is derived from an EMBL/GenBank/DDBJ whole genome shotgun (WGS) entry which is preliminary data.</text>
</comment>
<keyword evidence="5" id="KW-0498">Mitosis</keyword>
<dbReference type="InterPro" id="IPR024395">
    <property type="entry name" value="CLASP_N_dom"/>
</dbReference>